<dbReference type="EMBL" id="LLXI01000460">
    <property type="protein sequence ID" value="PKY46515.1"/>
    <property type="molecule type" value="Genomic_DNA"/>
</dbReference>
<dbReference type="AlphaFoldDB" id="A0A2I1GIS0"/>
<evidence type="ECO:0000313" key="1">
    <source>
        <dbReference type="EMBL" id="PKY46515.1"/>
    </source>
</evidence>
<proteinExistence type="predicted"/>
<evidence type="ECO:0000313" key="2">
    <source>
        <dbReference type="Proteomes" id="UP000234323"/>
    </source>
</evidence>
<accession>A0A2I1GIS0</accession>
<organism evidence="1 2">
    <name type="scientific">Rhizophagus irregularis</name>
    <dbReference type="NCBI Taxonomy" id="588596"/>
    <lineage>
        <taxon>Eukaryota</taxon>
        <taxon>Fungi</taxon>
        <taxon>Fungi incertae sedis</taxon>
        <taxon>Mucoromycota</taxon>
        <taxon>Glomeromycotina</taxon>
        <taxon>Glomeromycetes</taxon>
        <taxon>Glomerales</taxon>
        <taxon>Glomeraceae</taxon>
        <taxon>Rhizophagus</taxon>
    </lineage>
</organism>
<dbReference type="VEuPathDB" id="FungiDB:FUN_016166"/>
<sequence length="278" mass="31942">MDVVDLLETEPQVYNHEPVTSREREFWNEFAKAQIVLKLPDDADKTIYMTEPLSKYMKVEGNKVVLVDSVMLNSEDELIFSPDGIVYGIETRDILIKKLYLQMIKKIELDLSKCDVHKVIKDNAGDLDNEYSGKVIHIIPNDDFTDKTYVPASAEGGKFRTQCLTDDNDIWPSIDAIAPHCDGIHYLYQITIAGKHDIKANINPILVNGLIKLENHLEGNLLIHLYFVVPDINHIFDNFHYQNYVTTKGGKYEGWNGTNEWIHDEIEQYVLEIKLNTC</sequence>
<dbReference type="VEuPathDB" id="FungiDB:RhiirFUN_002941"/>
<dbReference type="VEuPathDB" id="FungiDB:RhiirA1_403656"/>
<dbReference type="Proteomes" id="UP000234323">
    <property type="component" value="Unassembled WGS sequence"/>
</dbReference>
<name>A0A2I1GIS0_9GLOM</name>
<reference evidence="1 2" key="1">
    <citation type="submission" date="2015-10" db="EMBL/GenBank/DDBJ databases">
        <title>Genome analyses suggest a sexual origin of heterokaryosis in a supposedly ancient asexual fungus.</title>
        <authorList>
            <person name="Ropars J."/>
            <person name="Sedzielewska K."/>
            <person name="Noel J."/>
            <person name="Charron P."/>
            <person name="Farinelli L."/>
            <person name="Marton T."/>
            <person name="Kruger M."/>
            <person name="Pelin A."/>
            <person name="Brachmann A."/>
            <person name="Corradi N."/>
        </authorList>
    </citation>
    <scope>NUCLEOTIDE SEQUENCE [LARGE SCALE GENOMIC DNA]</scope>
    <source>
        <strain evidence="1 2">A4</strain>
    </source>
</reference>
<keyword evidence="2" id="KW-1185">Reference proteome</keyword>
<dbReference type="VEuPathDB" id="FungiDB:RhiirFUN_001852"/>
<comment type="caution">
    <text evidence="1">The sequence shown here is derived from an EMBL/GenBank/DDBJ whole genome shotgun (WGS) entry which is preliminary data.</text>
</comment>
<gene>
    <name evidence="1" type="ORF">RhiirA4_461400</name>
</gene>
<protein>
    <submittedName>
        <fullName evidence="1">Uncharacterized protein</fullName>
    </submittedName>
</protein>